<feature type="compositionally biased region" description="Low complexity" evidence="1">
    <location>
        <begin position="202"/>
        <end position="216"/>
    </location>
</feature>
<protein>
    <submittedName>
        <fullName evidence="3">Mucin-associated surface protein (MASP)</fullName>
    </submittedName>
</protein>
<dbReference type="VEuPathDB" id="TriTrypDB:C3747_3g349"/>
<reference evidence="3 4" key="1">
    <citation type="journal article" date="2018" name="Microb. Genom.">
        <title>Expanding an expanded genome: long-read sequencing of Trypanosoma cruzi.</title>
        <authorList>
            <person name="Berna L."/>
            <person name="Rodriguez M."/>
            <person name="Chiribao M.L."/>
            <person name="Parodi-Talice A."/>
            <person name="Pita S."/>
            <person name="Rijo G."/>
            <person name="Alvarez-Valin F."/>
            <person name="Robello C."/>
        </authorList>
    </citation>
    <scope>NUCLEOTIDE SEQUENCE [LARGE SCALE GENOMIC DNA]</scope>
    <source>
        <strain evidence="3 4">TCC</strain>
    </source>
</reference>
<accession>A0A2V2XMD8</accession>
<keyword evidence="2" id="KW-0732">Signal</keyword>
<comment type="caution">
    <text evidence="3">The sequence shown here is derived from an EMBL/GenBank/DDBJ whole genome shotgun (WGS) entry which is preliminary data.</text>
</comment>
<dbReference type="EMBL" id="PRFC01000003">
    <property type="protein sequence ID" value="PWV21279.1"/>
    <property type="molecule type" value="Genomic_DNA"/>
</dbReference>
<evidence type="ECO:0000256" key="1">
    <source>
        <dbReference type="SAM" id="MobiDB-lite"/>
    </source>
</evidence>
<feature type="compositionally biased region" description="Low complexity" evidence="1">
    <location>
        <begin position="39"/>
        <end position="57"/>
    </location>
</feature>
<dbReference type="AlphaFoldDB" id="A0A2V2XMD8"/>
<gene>
    <name evidence="3" type="ORF">C3747_3g349</name>
</gene>
<evidence type="ECO:0000313" key="4">
    <source>
        <dbReference type="Proteomes" id="UP000246078"/>
    </source>
</evidence>
<feature type="compositionally biased region" description="Polar residues" evidence="1">
    <location>
        <begin position="77"/>
        <end position="97"/>
    </location>
</feature>
<evidence type="ECO:0000256" key="2">
    <source>
        <dbReference type="SAM" id="SignalP"/>
    </source>
</evidence>
<dbReference type="VEuPathDB" id="TriTrypDB:TcYC6_0159680"/>
<organism evidence="3 4">
    <name type="scientific">Trypanosoma cruzi</name>
    <dbReference type="NCBI Taxonomy" id="5693"/>
    <lineage>
        <taxon>Eukaryota</taxon>
        <taxon>Discoba</taxon>
        <taxon>Euglenozoa</taxon>
        <taxon>Kinetoplastea</taxon>
        <taxon>Metakinetoplastina</taxon>
        <taxon>Trypanosomatida</taxon>
        <taxon>Trypanosomatidae</taxon>
        <taxon>Trypanosoma</taxon>
        <taxon>Schizotrypanum</taxon>
    </lineage>
</organism>
<feature type="compositionally biased region" description="Polar residues" evidence="1">
    <location>
        <begin position="141"/>
        <end position="162"/>
    </location>
</feature>
<dbReference type="VEuPathDB" id="TriTrypDB:TcCLB.504787.30"/>
<feature type="compositionally biased region" description="Low complexity" evidence="1">
    <location>
        <begin position="236"/>
        <end position="257"/>
    </location>
</feature>
<name>A0A2V2XMD8_TRYCR</name>
<feature type="chain" id="PRO_5030059203" evidence="2">
    <location>
        <begin position="25"/>
        <end position="281"/>
    </location>
</feature>
<dbReference type="Proteomes" id="UP000246078">
    <property type="component" value="Unassembled WGS sequence"/>
</dbReference>
<feature type="compositionally biased region" description="Polar residues" evidence="1">
    <location>
        <begin position="104"/>
        <end position="115"/>
    </location>
</feature>
<dbReference type="VEuPathDB" id="TriTrypDB:TcCL_NonESM06430"/>
<feature type="compositionally biased region" description="Polar residues" evidence="1">
    <location>
        <begin position="224"/>
        <end position="235"/>
    </location>
</feature>
<dbReference type="VEuPathDB" id="TriTrypDB:TcCLB.504081.350"/>
<feature type="compositionally biased region" description="Polar residues" evidence="1">
    <location>
        <begin position="192"/>
        <end position="201"/>
    </location>
</feature>
<evidence type="ECO:0000313" key="3">
    <source>
        <dbReference type="EMBL" id="PWV21279.1"/>
    </source>
</evidence>
<feature type="region of interest" description="Disordered" evidence="1">
    <location>
        <begin position="33"/>
        <end position="257"/>
    </location>
</feature>
<proteinExistence type="predicted"/>
<sequence>MAMMMAGRVLLVCALCVVWCGAGGRCDEGGTGGTPPGANPASGAGTTGNAAGQTAPGEAEGFSAQQPQLEKVGDSPSGGSRSQVDLQLQSPTIQLTPSGAEHTAPSTHSKPSGEQMQDLPDEGPPGKPGISPSQEEGKNKTIVNQQSNGPPSHSSNNDFVSRNSEERTEDNSGSTETLVAAPSEEGQERENVTPSLEQPQETSTAAPTVTTQTISTKPSEENKSNTVKMSAASPQSTVTANTTDTTNTQNSDGSTAASHTTSSLLLLLVVACVAAAAVVAA</sequence>
<feature type="signal peptide" evidence="2">
    <location>
        <begin position="1"/>
        <end position="24"/>
    </location>
</feature>